<keyword evidence="4" id="KW-1185">Reference proteome</keyword>
<evidence type="ECO:0000313" key="4">
    <source>
        <dbReference type="Proteomes" id="UP000326678"/>
    </source>
</evidence>
<dbReference type="RefSeq" id="WP_152592593.1">
    <property type="nucleotide sequence ID" value="NZ_CP045228.1"/>
</dbReference>
<evidence type="ECO:0000313" key="3">
    <source>
        <dbReference type="EMBL" id="QFS52340.1"/>
    </source>
</evidence>
<evidence type="ECO:0000256" key="2">
    <source>
        <dbReference type="SAM" id="Phobius"/>
    </source>
</evidence>
<dbReference type="Proteomes" id="UP000326678">
    <property type="component" value="Chromosome pGXM01"/>
</dbReference>
<dbReference type="AlphaFoldDB" id="A0A5P8WIB6"/>
<keyword evidence="2" id="KW-0812">Transmembrane</keyword>
<keyword evidence="2" id="KW-1133">Transmembrane helix</keyword>
<keyword evidence="2" id="KW-0472">Membrane</keyword>
<dbReference type="EMBL" id="CP045228">
    <property type="protein sequence ID" value="QFS52340.1"/>
    <property type="molecule type" value="Genomic_DNA"/>
</dbReference>
<gene>
    <name evidence="3" type="ORF">GXM_09834</name>
</gene>
<accession>A0A5P8WIB6</accession>
<organism evidence="3 4">
    <name type="scientific">Nostoc sphaeroides CCNUC1</name>
    <dbReference type="NCBI Taxonomy" id="2653204"/>
    <lineage>
        <taxon>Bacteria</taxon>
        <taxon>Bacillati</taxon>
        <taxon>Cyanobacteriota</taxon>
        <taxon>Cyanophyceae</taxon>
        <taxon>Nostocales</taxon>
        <taxon>Nostocaceae</taxon>
        <taxon>Nostoc</taxon>
    </lineage>
</organism>
<sequence>MFNKPDKESNLKFLDIASKFILIYLSLKLVIFPVFQTGINIIPNLANREKISVESIKIPDLTFSDVTLLLIIFLFQPQTSKIFETLDISAQGLKAQFRKLEGEVEQAKADLYKLQQKQIDELNQLQRFMYPLLLTPVEVEKLKGLKENSENNTAFKFYVNERAAAELRRLRDSKLIKIKPPYKYISDLEKASNYGKTDKDFVDLTQCCELTESGEEFLNYLNKISSIK</sequence>
<reference evidence="3 4" key="1">
    <citation type="submission" date="2019-10" db="EMBL/GenBank/DDBJ databases">
        <title>Genomic and transcriptomic insights into the perfect genentic adaptation of a filamentous nitrogen-fixing cyanobacterium to rice fields.</title>
        <authorList>
            <person name="Chen Z."/>
        </authorList>
    </citation>
    <scope>NUCLEOTIDE SEQUENCE [LARGE SCALE GENOMIC DNA]</scope>
    <source>
        <strain evidence="3">CCNUC1</strain>
    </source>
</reference>
<feature type="transmembrane region" description="Helical" evidence="2">
    <location>
        <begin position="20"/>
        <end position="46"/>
    </location>
</feature>
<proteinExistence type="predicted"/>
<feature type="coiled-coil region" evidence="1">
    <location>
        <begin position="90"/>
        <end position="117"/>
    </location>
</feature>
<protein>
    <submittedName>
        <fullName evidence="3">Uncharacterized protein</fullName>
    </submittedName>
</protein>
<dbReference type="KEGG" id="nsh:GXM_09834"/>
<name>A0A5P8WIB6_9NOSO</name>
<evidence type="ECO:0000256" key="1">
    <source>
        <dbReference type="SAM" id="Coils"/>
    </source>
</evidence>
<keyword evidence="1" id="KW-0175">Coiled coil</keyword>